<feature type="domain" description="Uracil-DNA glycosylase-like" evidence="1">
    <location>
        <begin position="9"/>
        <end position="162"/>
    </location>
</feature>
<dbReference type="SMART" id="SM00986">
    <property type="entry name" value="UDG"/>
    <property type="match status" value="1"/>
</dbReference>
<organism evidence="2 3">
    <name type="scientific">Chitinimonas lacunae</name>
    <dbReference type="NCBI Taxonomy" id="1963018"/>
    <lineage>
        <taxon>Bacteria</taxon>
        <taxon>Pseudomonadati</taxon>
        <taxon>Pseudomonadota</taxon>
        <taxon>Betaproteobacteria</taxon>
        <taxon>Neisseriales</taxon>
        <taxon>Chitinibacteraceae</taxon>
        <taxon>Chitinimonas</taxon>
    </lineage>
</organism>
<keyword evidence="2" id="KW-0378">Hydrolase</keyword>
<keyword evidence="3" id="KW-1185">Reference proteome</keyword>
<dbReference type="RefSeq" id="WP_378167319.1">
    <property type="nucleotide sequence ID" value="NZ_JBHSBU010000001.1"/>
</dbReference>
<name>A0ABV8MX62_9NEIS</name>
<dbReference type="Gene3D" id="3.40.470.10">
    <property type="entry name" value="Uracil-DNA glycosylase-like domain"/>
    <property type="match status" value="1"/>
</dbReference>
<keyword evidence="2" id="KW-0326">Glycosidase</keyword>
<dbReference type="NCBIfam" id="TIGR04274">
    <property type="entry name" value="hypoxanDNAglyco"/>
    <property type="match status" value="1"/>
</dbReference>
<dbReference type="InterPro" id="IPR005122">
    <property type="entry name" value="Uracil-DNA_glycosylase-like"/>
</dbReference>
<dbReference type="EC" id="3.2.2.15" evidence="2"/>
<sequence>MNPRKQCFPPVVDAQTRLLVLGSLPGEVSLAKSEYYAHRQNQFWRLIGEVIGVAGLRDLDYPSRLDTLRRHGVGLWDVIAEAEREGSLDGNIRNDVHNDLAELVASLPALQAVAFNGGTSARIGRRKLAGLAPPLRLIDLPSSSPAYTLPFADKLAVWMGLREFVSGAAGNRPV</sequence>
<dbReference type="Proteomes" id="UP001595791">
    <property type="component" value="Unassembled WGS sequence"/>
</dbReference>
<comment type="caution">
    <text evidence="2">The sequence shown here is derived from an EMBL/GenBank/DDBJ whole genome shotgun (WGS) entry which is preliminary data.</text>
</comment>
<evidence type="ECO:0000313" key="3">
    <source>
        <dbReference type="Proteomes" id="UP001595791"/>
    </source>
</evidence>
<dbReference type="EMBL" id="JBHSBU010000001">
    <property type="protein sequence ID" value="MFC4161410.1"/>
    <property type="molecule type" value="Genomic_DNA"/>
</dbReference>
<protein>
    <submittedName>
        <fullName evidence="2">DNA-deoxyinosine glycosylase</fullName>
        <ecNumber evidence="2">3.2.2.15</ecNumber>
    </submittedName>
</protein>
<evidence type="ECO:0000313" key="2">
    <source>
        <dbReference type="EMBL" id="MFC4161410.1"/>
    </source>
</evidence>
<dbReference type="Pfam" id="PF03167">
    <property type="entry name" value="UDG"/>
    <property type="match status" value="1"/>
</dbReference>
<accession>A0ABV8MX62</accession>
<dbReference type="GO" id="GO:0033958">
    <property type="term" value="F:DNA-deoxyinosine glycosylase activity"/>
    <property type="evidence" value="ECO:0007669"/>
    <property type="project" value="UniProtKB-EC"/>
</dbReference>
<reference evidence="3" key="1">
    <citation type="journal article" date="2019" name="Int. J. Syst. Evol. Microbiol.">
        <title>The Global Catalogue of Microorganisms (GCM) 10K type strain sequencing project: providing services to taxonomists for standard genome sequencing and annotation.</title>
        <authorList>
            <consortium name="The Broad Institute Genomics Platform"/>
            <consortium name="The Broad Institute Genome Sequencing Center for Infectious Disease"/>
            <person name="Wu L."/>
            <person name="Ma J."/>
        </authorList>
    </citation>
    <scope>NUCLEOTIDE SEQUENCE [LARGE SCALE GENOMIC DNA]</scope>
    <source>
        <strain evidence="3">LMG 29894</strain>
    </source>
</reference>
<dbReference type="InterPro" id="IPR036895">
    <property type="entry name" value="Uracil-DNA_glycosylase-like_sf"/>
</dbReference>
<dbReference type="SMART" id="SM00987">
    <property type="entry name" value="UreE_C"/>
    <property type="match status" value="1"/>
</dbReference>
<dbReference type="CDD" id="cd10032">
    <property type="entry name" value="UDG-F6_HDG"/>
    <property type="match status" value="1"/>
</dbReference>
<dbReference type="InterPro" id="IPR026353">
    <property type="entry name" value="Hypoxan-DNA_Glyclase"/>
</dbReference>
<evidence type="ECO:0000259" key="1">
    <source>
        <dbReference type="SMART" id="SM00986"/>
    </source>
</evidence>
<gene>
    <name evidence="2" type="ORF">ACFOW7_18905</name>
</gene>
<dbReference type="SUPFAM" id="SSF52141">
    <property type="entry name" value="Uracil-DNA glycosylase-like"/>
    <property type="match status" value="1"/>
</dbReference>
<proteinExistence type="predicted"/>